<dbReference type="Gene3D" id="1.10.1200.10">
    <property type="entry name" value="ACP-like"/>
    <property type="match status" value="1"/>
</dbReference>
<dbReference type="SUPFAM" id="SSF56801">
    <property type="entry name" value="Acetyl-CoA synthetase-like"/>
    <property type="match status" value="1"/>
</dbReference>
<evidence type="ECO:0000256" key="7">
    <source>
        <dbReference type="ARBA" id="ARBA00022598"/>
    </source>
</evidence>
<dbReference type="RefSeq" id="WP_119101483.1">
    <property type="nucleotide sequence ID" value="NZ_QXMJ01000129.1"/>
</dbReference>
<dbReference type="SUPFAM" id="SSF52777">
    <property type="entry name" value="CoA-dependent acyltransferases"/>
    <property type="match status" value="2"/>
</dbReference>
<dbReference type="GO" id="GO:0043041">
    <property type="term" value="P:amino acid activation for nonribosomal peptide biosynthetic process"/>
    <property type="evidence" value="ECO:0007669"/>
    <property type="project" value="TreeGrafter"/>
</dbReference>
<dbReference type="GO" id="GO:0031177">
    <property type="term" value="F:phosphopantetheine binding"/>
    <property type="evidence" value="ECO:0007669"/>
    <property type="project" value="InterPro"/>
</dbReference>
<evidence type="ECO:0000256" key="8">
    <source>
        <dbReference type="ARBA" id="ARBA00033440"/>
    </source>
</evidence>
<evidence type="ECO:0000313" key="10">
    <source>
        <dbReference type="EMBL" id="TPQ20893.1"/>
    </source>
</evidence>
<dbReference type="InterPro" id="IPR010071">
    <property type="entry name" value="AA_adenyl_dom"/>
</dbReference>
<dbReference type="Gene3D" id="3.30.300.30">
    <property type="match status" value="1"/>
</dbReference>
<dbReference type="InterPro" id="IPR009081">
    <property type="entry name" value="PP-bd_ACP"/>
</dbReference>
<dbReference type="InterPro" id="IPR020806">
    <property type="entry name" value="PKS_PP-bd"/>
</dbReference>
<dbReference type="Gene3D" id="1.10.10.1830">
    <property type="entry name" value="Non-ribosomal peptide synthase, adenylation domain"/>
    <property type="match status" value="1"/>
</dbReference>
<dbReference type="FunFam" id="3.40.50.12780:FF:000012">
    <property type="entry name" value="Non-ribosomal peptide synthetase"/>
    <property type="match status" value="1"/>
</dbReference>
<keyword evidence="6" id="KW-0597">Phosphoprotein</keyword>
<comment type="pathway">
    <text evidence="2">Siderophore biosynthesis; mycobactin biosynthesis.</text>
</comment>
<dbReference type="InterPro" id="IPR045851">
    <property type="entry name" value="AMP-bd_C_sf"/>
</dbReference>
<dbReference type="PROSITE" id="PS50075">
    <property type="entry name" value="CARRIER"/>
    <property type="match status" value="1"/>
</dbReference>
<dbReference type="NCBIfam" id="TIGR01733">
    <property type="entry name" value="AA-adenyl-dom"/>
    <property type="match status" value="1"/>
</dbReference>
<dbReference type="Gene3D" id="2.30.38.10">
    <property type="entry name" value="Luciferase, Domain 3"/>
    <property type="match status" value="1"/>
</dbReference>
<dbReference type="InterPro" id="IPR025110">
    <property type="entry name" value="AMP-bd_C"/>
</dbReference>
<dbReference type="Pfam" id="PF13193">
    <property type="entry name" value="AMP-binding_C"/>
    <property type="match status" value="1"/>
</dbReference>
<dbReference type="Proteomes" id="UP000317378">
    <property type="component" value="Unassembled WGS sequence"/>
</dbReference>
<dbReference type="OrthoDB" id="2472181at2"/>
<evidence type="ECO:0000256" key="5">
    <source>
        <dbReference type="ARBA" id="ARBA00022450"/>
    </source>
</evidence>
<proteinExistence type="inferred from homology"/>
<evidence type="ECO:0000256" key="1">
    <source>
        <dbReference type="ARBA" id="ARBA00001957"/>
    </source>
</evidence>
<dbReference type="CDD" id="cd19535">
    <property type="entry name" value="Cyc_NRPS"/>
    <property type="match status" value="1"/>
</dbReference>
<evidence type="ECO:0000256" key="3">
    <source>
        <dbReference type="ARBA" id="ARBA00007380"/>
    </source>
</evidence>
<dbReference type="InterPro" id="IPR023213">
    <property type="entry name" value="CAT-like_dom_sf"/>
</dbReference>
<dbReference type="InterPro" id="IPR036736">
    <property type="entry name" value="ACP-like_sf"/>
</dbReference>
<dbReference type="Pfam" id="PF00550">
    <property type="entry name" value="PP-binding"/>
    <property type="match status" value="1"/>
</dbReference>
<dbReference type="Pfam" id="PF00668">
    <property type="entry name" value="Condensation"/>
    <property type="match status" value="1"/>
</dbReference>
<dbReference type="InterPro" id="IPR057737">
    <property type="entry name" value="Condensation_MtbB-like"/>
</dbReference>
<dbReference type="InterPro" id="IPR020459">
    <property type="entry name" value="AMP-binding"/>
</dbReference>
<dbReference type="GO" id="GO:0016874">
    <property type="term" value="F:ligase activity"/>
    <property type="evidence" value="ECO:0007669"/>
    <property type="project" value="UniProtKB-KW"/>
</dbReference>
<name>A0A505D8X3_9ACTN</name>
<dbReference type="InterPro" id="IPR006162">
    <property type="entry name" value="Ppantetheine_attach_site"/>
</dbReference>
<dbReference type="PANTHER" id="PTHR45527:SF10">
    <property type="entry name" value="PYOCHELIN SYNTHASE PCHF"/>
    <property type="match status" value="1"/>
</dbReference>
<feature type="domain" description="Carrier" evidence="9">
    <location>
        <begin position="1036"/>
        <end position="1113"/>
    </location>
</feature>
<keyword evidence="7" id="KW-0436">Ligase</keyword>
<dbReference type="PRINTS" id="PR00154">
    <property type="entry name" value="AMPBINDING"/>
</dbReference>
<dbReference type="Gene3D" id="3.40.50.980">
    <property type="match status" value="2"/>
</dbReference>
<dbReference type="SUPFAM" id="SSF47336">
    <property type="entry name" value="ACP-like"/>
    <property type="match status" value="1"/>
</dbReference>
<reference evidence="10 11" key="1">
    <citation type="submission" date="2019-06" db="EMBL/GenBank/DDBJ databases">
        <title>Streptomyces sporangiiformans sp. nov., a novel actinomycete isolated from soil in Mount Song.</title>
        <authorList>
            <person name="Han L."/>
        </authorList>
    </citation>
    <scope>NUCLEOTIDE SEQUENCE [LARGE SCALE GENOMIC DNA]</scope>
    <source>
        <strain evidence="10 11">NEAU-SSA 1</strain>
    </source>
</reference>
<evidence type="ECO:0000256" key="6">
    <source>
        <dbReference type="ARBA" id="ARBA00022553"/>
    </source>
</evidence>
<dbReference type="PROSITE" id="PS00012">
    <property type="entry name" value="PHOSPHOPANTETHEINE"/>
    <property type="match status" value="1"/>
</dbReference>
<dbReference type="Pfam" id="PF00501">
    <property type="entry name" value="AMP-binding"/>
    <property type="match status" value="1"/>
</dbReference>
<dbReference type="SMART" id="SM00823">
    <property type="entry name" value="PKS_PP"/>
    <property type="match status" value="1"/>
</dbReference>
<evidence type="ECO:0000259" key="9">
    <source>
        <dbReference type="PROSITE" id="PS50075"/>
    </source>
</evidence>
<dbReference type="EMBL" id="VCHX02000129">
    <property type="protein sequence ID" value="TPQ20893.1"/>
    <property type="molecule type" value="Genomic_DNA"/>
</dbReference>
<keyword evidence="5" id="KW-0596">Phosphopantetheine</keyword>
<dbReference type="PANTHER" id="PTHR45527">
    <property type="entry name" value="NONRIBOSOMAL PEPTIDE SYNTHETASE"/>
    <property type="match status" value="1"/>
</dbReference>
<dbReference type="GO" id="GO:0005737">
    <property type="term" value="C:cytoplasm"/>
    <property type="evidence" value="ECO:0007669"/>
    <property type="project" value="TreeGrafter"/>
</dbReference>
<dbReference type="Gene3D" id="3.30.559.10">
    <property type="entry name" value="Chloramphenicol acetyltransferase-like domain"/>
    <property type="match status" value="1"/>
</dbReference>
<dbReference type="GO" id="GO:0017000">
    <property type="term" value="P:antibiotic biosynthetic process"/>
    <property type="evidence" value="ECO:0007669"/>
    <property type="project" value="UniProtKB-ARBA"/>
</dbReference>
<dbReference type="AlphaFoldDB" id="A0A505D8X3"/>
<dbReference type="InterPro" id="IPR020845">
    <property type="entry name" value="AMP-binding_CS"/>
</dbReference>
<protein>
    <recommendedName>
        <fullName evidence="4">Phenyloxazoline synthase MbtB</fullName>
    </recommendedName>
    <alternativeName>
        <fullName evidence="8">Mycobactin synthetase protein B</fullName>
    </alternativeName>
</protein>
<dbReference type="InterPro" id="IPR000873">
    <property type="entry name" value="AMP-dep_synth/lig_dom"/>
</dbReference>
<dbReference type="Gene3D" id="3.30.559.30">
    <property type="entry name" value="Nonribosomal peptide synthetase, condensation domain"/>
    <property type="match status" value="1"/>
</dbReference>
<dbReference type="InterPro" id="IPR001242">
    <property type="entry name" value="Condensation_dom"/>
</dbReference>
<dbReference type="InterPro" id="IPR044894">
    <property type="entry name" value="TubC_N_sf"/>
</dbReference>
<gene>
    <name evidence="10" type="ORF">FGD71_018080</name>
</gene>
<sequence>MSHEQVLREIEARGLALTSTGADLKLQGPRDRMDAELLGLIRAHKAELIAHLDVTEGFPLTGLQQSYLVGRGEHVEIGNVASHVYHEFEGVWDLDRLETALRTVVARHGALRTRFTPDGRQVQEDAVDVAIGRIDLRGEREDVQRDRRLALREQRSHRILPADGAPLLAADVTILADDRMVLHVDHDGLIMDATSMFLFFRDWWSAYGGADAAAAAQEPRDTEEASFEAYIAALEAARTRAPARRARAHWLERLDDLAPCPDLPLRTSPSSISEPRFTARFARMAEPAWIALKSRAADAGLTPSALLFAVYADTLAAWGAGSRFTINTTVANRPPIHPRILDAVGNFCETMLVEVSVDRSTGFADRARALQARLRQELDNRHFSGIEVMRELARRGGGAAQSQMPYTFNSALGYVHADIDGSTLELFGPEVYTSSQTPQVWLDVSAFEQHGGVAVQFDSVDELFPDGMVEDMVAGYQRLLEALLTDEAWQATTFDLLPDDQRRRRQAANDTATPPPAPGMLTDAFLAHVERAPDAPAVMTSTGTLSYAELYGHAAHAAAWLRERNAGPDELVGLVLNRGPEQLIGILATLLAGAAYLPIDAALPTARRDYMLADGRVRHVLTNTDGQLDHHGPHDGYDVLTLDATRPLPPGTPPDPRVLPGADDDHLAYVLYTSGTTGEPKGVMVSRASVANVVADCTARFHVGPTDRLFGISAFNFDLSVYDVFGALCTGAAVVLPDADKAADPEHWLRRCGDTGVTVWNSVPAIVSLLHDQAVAEGSDGPEALAALRLVMMSGDRIPPTLPAALRGLKPDLEIVSLGGPTETTVWNVLHQIRKDEDGSRSIPYGRPNANNRAYVLDEHRCDVPDWVTGEIWAAGTGLARGYWGDEARTTERFVHDAVRGERLYRTGDLGRYLPDGEIDILGRSDFQIKVNGYRIEAGEVETRLAALDGVARAVVARQDGEHGSRLVAHLVATGEERPRTESIREALRGFLPYYMIPAAVFWYDSLPLTRNGKVDRARLAASGDTAEPSAADVAAPDTELERQVAGVWAKVLKIADVDLDVTRALYDLGGDSLAAARILTGVRKRFGRTITLDRLPEVDTVRTMANWIGASLTEGEGNAT</sequence>
<comment type="similarity">
    <text evidence="3">Belongs to the ATP-dependent AMP-binding enzyme family. MbtB subfamily.</text>
</comment>
<dbReference type="GO" id="GO:0008610">
    <property type="term" value="P:lipid biosynthetic process"/>
    <property type="evidence" value="ECO:0007669"/>
    <property type="project" value="UniProtKB-ARBA"/>
</dbReference>
<organism evidence="10 11">
    <name type="scientific">Streptomyces sporangiiformans</name>
    <dbReference type="NCBI Taxonomy" id="2315329"/>
    <lineage>
        <taxon>Bacteria</taxon>
        <taxon>Bacillati</taxon>
        <taxon>Actinomycetota</taxon>
        <taxon>Actinomycetes</taxon>
        <taxon>Kitasatosporales</taxon>
        <taxon>Streptomycetaceae</taxon>
        <taxon>Streptomyces</taxon>
    </lineage>
</organism>
<comment type="cofactor">
    <cofactor evidence="1">
        <name>pantetheine 4'-phosphate</name>
        <dbReference type="ChEBI" id="CHEBI:47942"/>
    </cofactor>
</comment>
<accession>A0A505D8X3</accession>
<dbReference type="PROSITE" id="PS00455">
    <property type="entry name" value="AMP_BINDING"/>
    <property type="match status" value="1"/>
</dbReference>
<evidence type="ECO:0000256" key="2">
    <source>
        <dbReference type="ARBA" id="ARBA00005102"/>
    </source>
</evidence>
<evidence type="ECO:0000256" key="4">
    <source>
        <dbReference type="ARBA" id="ARBA00016743"/>
    </source>
</evidence>
<keyword evidence="11" id="KW-1185">Reference proteome</keyword>
<dbReference type="GO" id="GO:0044550">
    <property type="term" value="P:secondary metabolite biosynthetic process"/>
    <property type="evidence" value="ECO:0007669"/>
    <property type="project" value="TreeGrafter"/>
</dbReference>
<evidence type="ECO:0000313" key="11">
    <source>
        <dbReference type="Proteomes" id="UP000317378"/>
    </source>
</evidence>
<comment type="caution">
    <text evidence="10">The sequence shown here is derived from an EMBL/GenBank/DDBJ whole genome shotgun (WGS) entry which is preliminary data.</text>
</comment>